<feature type="active site" description="Proton donor; for dehydratase activity" evidence="6">
    <location>
        <position position="2145"/>
    </location>
</feature>
<organism evidence="10 11">
    <name type="scientific">Nonomuraea phyllanthi</name>
    <dbReference type="NCBI Taxonomy" id="2219224"/>
    <lineage>
        <taxon>Bacteria</taxon>
        <taxon>Bacillati</taxon>
        <taxon>Actinomycetota</taxon>
        <taxon>Actinomycetes</taxon>
        <taxon>Streptosporangiales</taxon>
        <taxon>Streptosporangiaceae</taxon>
        <taxon>Nonomuraea</taxon>
    </lineage>
</organism>
<dbReference type="InterPro" id="IPR009081">
    <property type="entry name" value="PP-bd_ACP"/>
</dbReference>
<dbReference type="InterPro" id="IPR057326">
    <property type="entry name" value="KR_dom"/>
</dbReference>
<evidence type="ECO:0000256" key="5">
    <source>
        <dbReference type="ARBA" id="ARBA00023315"/>
    </source>
</evidence>
<feature type="region of interest" description="C-terminal hotdog fold" evidence="6">
    <location>
        <begin position="2084"/>
        <end position="2222"/>
    </location>
</feature>
<dbReference type="Pfam" id="PF02801">
    <property type="entry name" value="Ketoacyl-synt_C"/>
    <property type="match status" value="2"/>
</dbReference>
<dbReference type="SMART" id="SM00825">
    <property type="entry name" value="PKS_KS"/>
    <property type="match status" value="2"/>
</dbReference>
<dbReference type="Pfam" id="PF22953">
    <property type="entry name" value="SpnB_Rossmann"/>
    <property type="match status" value="1"/>
</dbReference>
<dbReference type="PANTHER" id="PTHR43775:SF51">
    <property type="entry name" value="INACTIVE PHENOLPHTHIOCEROL SYNTHESIS POLYKETIDE SYNTHASE TYPE I PKS1-RELATED"/>
    <property type="match status" value="1"/>
</dbReference>
<dbReference type="InterPro" id="IPR020841">
    <property type="entry name" value="PKS_Beta-ketoAc_synthase_dom"/>
</dbReference>
<dbReference type="PROSITE" id="PS50075">
    <property type="entry name" value="CARRIER"/>
    <property type="match status" value="2"/>
</dbReference>
<name>A0A5C4VZJ5_9ACTN</name>
<dbReference type="GO" id="GO:0031177">
    <property type="term" value="F:phosphopantetheine binding"/>
    <property type="evidence" value="ECO:0007669"/>
    <property type="project" value="InterPro"/>
</dbReference>
<dbReference type="InterPro" id="IPR018201">
    <property type="entry name" value="Ketoacyl_synth_AS"/>
</dbReference>
<dbReference type="InterPro" id="IPR032821">
    <property type="entry name" value="PKS_assoc"/>
</dbReference>
<dbReference type="SUPFAM" id="SSF53901">
    <property type="entry name" value="Thiolase-like"/>
    <property type="match status" value="2"/>
</dbReference>
<dbReference type="GO" id="GO:0005886">
    <property type="term" value="C:plasma membrane"/>
    <property type="evidence" value="ECO:0007669"/>
    <property type="project" value="TreeGrafter"/>
</dbReference>
<dbReference type="PANTHER" id="PTHR43775">
    <property type="entry name" value="FATTY ACID SYNTHASE"/>
    <property type="match status" value="1"/>
</dbReference>
<keyword evidence="4" id="KW-0511">Multifunctional enzyme</keyword>
<comment type="caution">
    <text evidence="10">The sequence shown here is derived from an EMBL/GenBank/DDBJ whole genome shotgun (WGS) entry which is preliminary data.</text>
</comment>
<dbReference type="InterPro" id="IPR001227">
    <property type="entry name" value="Ac_transferase_dom_sf"/>
</dbReference>
<feature type="domain" description="PKS/mFAS DH" evidence="9">
    <location>
        <begin position="1951"/>
        <end position="2222"/>
    </location>
</feature>
<feature type="domain" description="Ketosynthase family 3 (KS3)" evidence="8">
    <location>
        <begin position="14"/>
        <end position="427"/>
    </location>
</feature>
<keyword evidence="1" id="KW-0596">Phosphopantetheine</keyword>
<dbReference type="InterPro" id="IPR016035">
    <property type="entry name" value="Acyl_Trfase/lysoPLipase"/>
</dbReference>
<dbReference type="InterPro" id="IPR014030">
    <property type="entry name" value="Ketoacyl_synth_N"/>
</dbReference>
<dbReference type="InterPro" id="IPR036291">
    <property type="entry name" value="NAD(P)-bd_dom_sf"/>
</dbReference>
<feature type="region of interest" description="N-terminal hotdog fold" evidence="6">
    <location>
        <begin position="1951"/>
        <end position="2073"/>
    </location>
</feature>
<dbReference type="PROSITE" id="PS00606">
    <property type="entry name" value="KS3_1"/>
    <property type="match status" value="1"/>
</dbReference>
<dbReference type="GO" id="GO:0004315">
    <property type="term" value="F:3-oxoacyl-[acyl-carrier-protein] synthase activity"/>
    <property type="evidence" value="ECO:0007669"/>
    <property type="project" value="InterPro"/>
</dbReference>
<dbReference type="OrthoDB" id="4537517at2"/>
<proteinExistence type="predicted"/>
<dbReference type="PROSITE" id="PS52004">
    <property type="entry name" value="KS3_2"/>
    <property type="match status" value="2"/>
</dbReference>
<keyword evidence="2" id="KW-0597">Phosphoprotein</keyword>
<evidence type="ECO:0000259" key="9">
    <source>
        <dbReference type="PROSITE" id="PS52019"/>
    </source>
</evidence>
<feature type="domain" description="Ketosynthase family 3 (KS3)" evidence="8">
    <location>
        <begin position="1073"/>
        <end position="1496"/>
    </location>
</feature>
<dbReference type="Gene3D" id="1.10.1200.10">
    <property type="entry name" value="ACP-like"/>
    <property type="match status" value="2"/>
</dbReference>
<dbReference type="SMART" id="SM00822">
    <property type="entry name" value="PKS_KR"/>
    <property type="match status" value="1"/>
</dbReference>
<dbReference type="InterPro" id="IPR042104">
    <property type="entry name" value="PKS_dehydratase_sf"/>
</dbReference>
<dbReference type="Pfam" id="PF00698">
    <property type="entry name" value="Acyl_transf_1"/>
    <property type="match status" value="2"/>
</dbReference>
<dbReference type="Pfam" id="PF00109">
    <property type="entry name" value="ketoacyl-synt"/>
    <property type="match status" value="2"/>
</dbReference>
<dbReference type="FunFam" id="1.10.1200.10:FF:000007">
    <property type="entry name" value="Probable polyketide synthase pks17"/>
    <property type="match status" value="1"/>
</dbReference>
<dbReference type="Pfam" id="PF16197">
    <property type="entry name" value="KAsynt_C_assoc"/>
    <property type="match status" value="2"/>
</dbReference>
<evidence type="ECO:0000313" key="11">
    <source>
        <dbReference type="Proteomes" id="UP000312512"/>
    </source>
</evidence>
<dbReference type="SMART" id="SM00826">
    <property type="entry name" value="PKS_DH"/>
    <property type="match status" value="1"/>
</dbReference>
<dbReference type="FunFam" id="3.40.366.10:FF:000002">
    <property type="entry name" value="Probable polyketide synthase 2"/>
    <property type="match status" value="1"/>
</dbReference>
<dbReference type="SMART" id="SM01294">
    <property type="entry name" value="PKS_PP_betabranch"/>
    <property type="match status" value="1"/>
</dbReference>
<dbReference type="GO" id="GO:0071770">
    <property type="term" value="P:DIM/DIP cell wall layer assembly"/>
    <property type="evidence" value="ECO:0007669"/>
    <property type="project" value="TreeGrafter"/>
</dbReference>
<evidence type="ECO:0000259" key="8">
    <source>
        <dbReference type="PROSITE" id="PS52004"/>
    </source>
</evidence>
<evidence type="ECO:0000256" key="3">
    <source>
        <dbReference type="ARBA" id="ARBA00022679"/>
    </source>
</evidence>
<dbReference type="InterPro" id="IPR049900">
    <property type="entry name" value="PKS_mFAS_DH"/>
</dbReference>
<dbReference type="FunFam" id="3.40.47.10:FF:000019">
    <property type="entry name" value="Polyketide synthase type I"/>
    <property type="match status" value="1"/>
</dbReference>
<dbReference type="InterPro" id="IPR020806">
    <property type="entry name" value="PKS_PP-bd"/>
</dbReference>
<dbReference type="InterPro" id="IPR006162">
    <property type="entry name" value="Ppantetheine_attach_site"/>
</dbReference>
<keyword evidence="5" id="KW-0012">Acyltransferase</keyword>
<dbReference type="InterPro" id="IPR014031">
    <property type="entry name" value="Ketoacyl_synth_C"/>
</dbReference>
<dbReference type="SMART" id="SM00827">
    <property type="entry name" value="PKS_AT"/>
    <property type="match status" value="2"/>
</dbReference>
<dbReference type="InterPro" id="IPR050091">
    <property type="entry name" value="PKS_NRPS_Biosynth_Enz"/>
</dbReference>
<dbReference type="InterPro" id="IPR014043">
    <property type="entry name" value="Acyl_transferase_dom"/>
</dbReference>
<dbReference type="Gene3D" id="3.10.129.110">
    <property type="entry name" value="Polyketide synthase dehydratase"/>
    <property type="match status" value="1"/>
</dbReference>
<keyword evidence="3" id="KW-0808">Transferase</keyword>
<feature type="domain" description="Carrier" evidence="7">
    <location>
        <begin position="2701"/>
        <end position="2776"/>
    </location>
</feature>
<dbReference type="Gene3D" id="3.30.70.3290">
    <property type="match status" value="2"/>
</dbReference>
<evidence type="ECO:0000256" key="6">
    <source>
        <dbReference type="PROSITE-ProRule" id="PRU01363"/>
    </source>
</evidence>
<protein>
    <submittedName>
        <fullName evidence="10">SDR family NAD(P)-dependent oxidoreductase</fullName>
    </submittedName>
</protein>
<dbReference type="Pfam" id="PF21089">
    <property type="entry name" value="PKS_DH_N"/>
    <property type="match status" value="1"/>
</dbReference>
<dbReference type="Gene3D" id="3.40.366.10">
    <property type="entry name" value="Malonyl-Coenzyme A Acyl Carrier Protein, domain 2"/>
    <property type="match status" value="2"/>
</dbReference>
<dbReference type="Proteomes" id="UP000312512">
    <property type="component" value="Unassembled WGS sequence"/>
</dbReference>
<dbReference type="Gene3D" id="3.40.50.720">
    <property type="entry name" value="NAD(P)-binding Rossmann-like Domain"/>
    <property type="match status" value="1"/>
</dbReference>
<evidence type="ECO:0000256" key="2">
    <source>
        <dbReference type="ARBA" id="ARBA00022553"/>
    </source>
</evidence>
<dbReference type="InterPro" id="IPR020807">
    <property type="entry name" value="PKS_DH"/>
</dbReference>
<dbReference type="EMBL" id="VDLX02000014">
    <property type="protein sequence ID" value="KAB8190933.1"/>
    <property type="molecule type" value="Genomic_DNA"/>
</dbReference>
<dbReference type="SUPFAM" id="SSF52151">
    <property type="entry name" value="FabD/lysophospholipase-like"/>
    <property type="match status" value="2"/>
</dbReference>
<evidence type="ECO:0000256" key="4">
    <source>
        <dbReference type="ARBA" id="ARBA00023268"/>
    </source>
</evidence>
<sequence length="2877" mass="297597">MAGESAQRAVNDERVAVAVVGMACRLPEAADPGRFWRLLREGVDAVTEAPEGRGGSAYRRGGFLQDVEGFDAAFFGISPNEAAVMDPHQRLALELAWEALENARAVPSALRGSAAGVFLGAISNDYAALQDRLGVGELGRHAYTGANRAMMANRVSYVLGLRGPSLTLDTGQSSSLVAVWMAAESLRRGESELALAGGVNLNLLPDTTTAIGNFGALSPDGRCHVFDSRANGYVRGEGGALLVLKRLQDALADGDAVHAVILGGAVNNDGGGDGLTVPSSRAQQEVITLACERAGVRPEQVRYVELHGTGTKVGDPVEAAALGAAYGAARPAADPLLVGSVKTNIGHLEGAAGVAGLLKVVLSLKHRELPPSLHFASAPPEIPLEELRLQVVSSARPWPGGDDGGAAVAGVSSFGMGGTNCHLILAAPPEPSDSSASVAQSPSVGVSLHEAPWVLSARSEGALREQAERLMPLAEADHGNDPGAVALSLVRSRDTFERRAVVLARDRATRLAALGALSAGRPHDALVTGTATGGGRAFVFPGQGSQWPGMARDLLAVSPLLGDRMVASRVFAARLAECADALAPFTGFSLMDVLHERPGAPGLDRVDVVQPALWAVMVGLAEVWRAHGVEPDVVVGHSQGEIAAATVVGALSLSDAARVVALRSRAIAGIAGHGGMMSVAAPFDLVERAIAGLSEPVTVAAFNGPRSVVVSGPREALSELAARLGDHPTKILPVDYASHSPEVEGVRDEVLAELAPIRPVSSATTFVSTLTGEPMDTAGLDADYWYRSLRQPVRFAQAVRAALDGRCELFVECSPHPVLVTAVEETAEAAGHEVAAVGTLRRGDGGHERVVRSFAQAYAWGAPVDWPGLCAGDGTARLVDLPTYPFQRRRHAPKVTAGRTPAGGGASERPAARPEAPAGQADGLGGRAEEPVAARAWPKEDLRELVSSTTARLLGYEDAADVEPGRTFKDLGLESGGAVELRDRLRAATGLRLPTGLLFDHPTPDRLAGHLHALLTTTPVGPSGGVSDDQIASAGAATAGTSGGVSGDRTVPAGAATAGTSDDRIVLAGATESDPIVVVGMGCRYPGGVASPEDLWRLVADGVDAIGEFPANRGWDLDTLLATGSDRTGTSDTRHGGFVHDADLFDAAFFGISPREAAAMDPQQRLLLEICWEALERAGIDPAGLRGSATGVFVGAMAPDYGPRLHQPTGVADGHLLTGTALSVVSGRIAYTLGLRGPAITTDTACSSSLVSIVLATQALRRGECSMALAGGVTVMSSPGMFVEFSRQGGLAADGRCKAFSASADGTGWAEGAGVLLLERLSDARRLGHPVLAVIRGGAVNQDGASNGLTAPSGQAQQEVIQRALADAGLAAGDVDAVEAHGTGTRLGDPIEAEALLATYGRGRPADRPLWLGSVKSNIGHAQAAAGVAGVIKMIMAMRHALLPRTLHVTEPSPHVDWSTGEVRLLTEEVEWPGSVRAGVSSFGVSGTNAHVIVESAPDRPDREESPEGSDVLVWAVSGKSAGALRAQAGRLREYAARLVDGELAGAGRVLAGRSAMAHRAVVVAADREELLAGLDAVAAGESHPSVASGVAAPGGVVLLFPGQGSQWPGMAVELLDGSEVFRVAVERCDRVLGPLTGWTASDVLRQAGGAPELEGSEVVQPVLWAVMVGLAEVWAAAGVVPQVVVGQSQGEIAAACVAGVLSLEDAARIVVVRSRSLTALAGSGGMASVGMPADQARELLESRWPERLWVAVESGPSSCVVAGDGDALDELAEAVRVRRIKVDYASHTPHMRKIAEDLEKELASVRPAEGTVAFCSSVAGHLVPAEELSGRYWVENLCRPVVFERAVRAAVAEVPGRAVVVEASPHPVLVGDVEEICPSAGVYGSLRRGEGGPHRMMASLGQAWVSGAPVVWSRVLGDGPRPAVLPPTYAFQRERYWLDAGTGGAAPSRHPLLDQAVPLAADDGFLLTGRLSLATAPWLADHAVDGVVLLPGTAFAELALEAAAAAGCDRIEDLTLEAPLVLPAPGAVQVQVTVGGPDEQGRRTVGVHARRADDDPWTRHANGLLGTAPDAPPERLTSWPPEGVAIGLDDVYDRLAERGYEYGPAFQGLRAAWRADGHAYAEVALPEPVRADAGRFTLHPALLDAVLHLVVSETHDDQGTLLLPFAWSGVQVAALGADTLRVRVSDHGDDRISLAVFDGAGERIAGVESLALRRTPRDAARAATAATPYTVEWIETATKDPVEQRWAVVGADVLADEIEAELAAAGVHAPRYYDLFSLADMSAGEVPGLVLAPCQADPDDLPYSAHEGLHQALDLVQGWLGDERFASSRLAFVTRPGDLAGAALRGLVRSAQSEHPGRFVLAEVAEGFSDWGRVAAAVAAGETQLAATPDALLTPRLARRETASQAVELPGTVLVTGGTGGLGALVARRLVERHGVRDLLLLSRRGPSAPGVEELVAGLEELGARVTVTACDVSDRAALARVLTATPDLSGVVHAAGVLDDALVEDLTPDRIAGVLGPKADAAWHLHELTRDRPLSAFVLFSSLAGVLGNAGQGNYAAANAFLDALAVHRHEHGLPAVSVAWGLWDTESGMTGGLSQADIARLARAGIAALSAEQGLELFDAALTGDEPAVVAARWDGAGLRTRAGNGDLPPVLRGLVRAPRRAAASPATATGAGPATGPAAGPELAERLAVMPEPDARAHLTHLVRGHVAAVLAHPSPDQVDVDRAFNELGFDSLTAVELRNRLNTDTGLRLPATLVFDHPTVSSLAGYLFTSLASEGPSPEDALRAAVDQAEATLLAANGQADTVRRQLVAILQSALARIGATAPATSAAARNGSNGAAEEIVSASDEEIFALIDNRAMTSTLRTSLEGPGHGE</sequence>
<dbReference type="SUPFAM" id="SSF47336">
    <property type="entry name" value="ACP-like"/>
    <property type="match status" value="2"/>
</dbReference>
<dbReference type="InterPro" id="IPR055123">
    <property type="entry name" value="SpnB-like_Rossmann"/>
</dbReference>
<dbReference type="Pfam" id="PF14765">
    <property type="entry name" value="PS-DH"/>
    <property type="match status" value="1"/>
</dbReference>
<dbReference type="GO" id="GO:0006633">
    <property type="term" value="P:fatty acid biosynthetic process"/>
    <property type="evidence" value="ECO:0007669"/>
    <property type="project" value="InterPro"/>
</dbReference>
<dbReference type="GO" id="GO:0004312">
    <property type="term" value="F:fatty acid synthase activity"/>
    <property type="evidence" value="ECO:0007669"/>
    <property type="project" value="TreeGrafter"/>
</dbReference>
<dbReference type="InterPro" id="IPR049552">
    <property type="entry name" value="PKS_DH_N"/>
</dbReference>
<dbReference type="SMART" id="SM00823">
    <property type="entry name" value="PKS_PP"/>
    <property type="match status" value="2"/>
</dbReference>
<dbReference type="Gene3D" id="3.40.47.10">
    <property type="match status" value="2"/>
</dbReference>
<dbReference type="PROSITE" id="PS00012">
    <property type="entry name" value="PHOSPHOPANTETHEINE"/>
    <property type="match status" value="1"/>
</dbReference>
<dbReference type="CDD" id="cd00833">
    <property type="entry name" value="PKS"/>
    <property type="match status" value="2"/>
</dbReference>
<keyword evidence="11" id="KW-1185">Reference proteome</keyword>
<gene>
    <name evidence="10" type="ORF">FH608_033350</name>
</gene>
<dbReference type="InterPro" id="IPR013968">
    <property type="entry name" value="PKS_KR"/>
</dbReference>
<feature type="domain" description="Carrier" evidence="7">
    <location>
        <begin position="940"/>
        <end position="1015"/>
    </location>
</feature>
<dbReference type="Pfam" id="PF00550">
    <property type="entry name" value="PP-binding"/>
    <property type="match status" value="2"/>
</dbReference>
<evidence type="ECO:0000313" key="10">
    <source>
        <dbReference type="EMBL" id="KAB8190933.1"/>
    </source>
</evidence>
<dbReference type="SUPFAM" id="SSF55048">
    <property type="entry name" value="Probable ACP-binding domain of malonyl-CoA ACP transacylase"/>
    <property type="match status" value="2"/>
</dbReference>
<dbReference type="Pfam" id="PF08659">
    <property type="entry name" value="KR"/>
    <property type="match status" value="1"/>
</dbReference>
<accession>A0A5C4VZJ5</accession>
<dbReference type="PROSITE" id="PS52019">
    <property type="entry name" value="PKS_MFAS_DH"/>
    <property type="match status" value="1"/>
</dbReference>
<dbReference type="GO" id="GO:0005737">
    <property type="term" value="C:cytoplasm"/>
    <property type="evidence" value="ECO:0007669"/>
    <property type="project" value="TreeGrafter"/>
</dbReference>
<dbReference type="InterPro" id="IPR016039">
    <property type="entry name" value="Thiolase-like"/>
</dbReference>
<evidence type="ECO:0000259" key="7">
    <source>
        <dbReference type="PROSITE" id="PS50075"/>
    </source>
</evidence>
<dbReference type="InterPro" id="IPR016036">
    <property type="entry name" value="Malonyl_transacylase_ACP-bd"/>
</dbReference>
<dbReference type="InterPro" id="IPR049551">
    <property type="entry name" value="PKS_DH_C"/>
</dbReference>
<reference evidence="10 11" key="1">
    <citation type="submission" date="2019-10" db="EMBL/GenBank/DDBJ databases">
        <title>Nonomuraea sp. nov., isolated from Phyllanthus amarus.</title>
        <authorList>
            <person name="Klykleung N."/>
            <person name="Tanasupawat S."/>
        </authorList>
    </citation>
    <scope>NUCLEOTIDE SEQUENCE [LARGE SCALE GENOMIC DNA]</scope>
    <source>
        <strain evidence="10 11">PA1-10</strain>
    </source>
</reference>
<feature type="active site" description="Proton acceptor; for dehydratase activity" evidence="6">
    <location>
        <position position="1983"/>
    </location>
</feature>
<dbReference type="RefSeq" id="WP_139634342.1">
    <property type="nucleotide sequence ID" value="NZ_VDLX02000014.1"/>
</dbReference>
<dbReference type="SUPFAM" id="SSF51735">
    <property type="entry name" value="NAD(P)-binding Rossmann-fold domains"/>
    <property type="match status" value="2"/>
</dbReference>
<evidence type="ECO:0000256" key="1">
    <source>
        <dbReference type="ARBA" id="ARBA00022450"/>
    </source>
</evidence>
<dbReference type="CDD" id="cd08956">
    <property type="entry name" value="KR_3_FAS_SDR_x"/>
    <property type="match status" value="1"/>
</dbReference>
<dbReference type="InterPro" id="IPR036736">
    <property type="entry name" value="ACP-like_sf"/>
</dbReference>